<dbReference type="Pfam" id="PF18595">
    <property type="entry name" value="Nuf2_DHR10-like"/>
    <property type="match status" value="1"/>
</dbReference>
<dbReference type="GO" id="GO:0044877">
    <property type="term" value="F:protein-containing complex binding"/>
    <property type="evidence" value="ECO:0007669"/>
    <property type="project" value="TreeGrafter"/>
</dbReference>
<keyword evidence="7" id="KW-0995">Kinetochore</keyword>
<keyword evidence="8 12" id="KW-0175">Coiled coil</keyword>
<evidence type="ECO:0000256" key="2">
    <source>
        <dbReference type="ARBA" id="ARBA00004629"/>
    </source>
</evidence>
<name>M2Y9U9_GALSU</name>
<dbReference type="RefSeq" id="XP_005709174.1">
    <property type="nucleotide sequence ID" value="XM_005709117.1"/>
</dbReference>
<dbReference type="EMBL" id="KB454484">
    <property type="protein sequence ID" value="EME32654.1"/>
    <property type="molecule type" value="Genomic_DNA"/>
</dbReference>
<dbReference type="GO" id="GO:0031262">
    <property type="term" value="C:Ndc80 complex"/>
    <property type="evidence" value="ECO:0007669"/>
    <property type="project" value="InterPro"/>
</dbReference>
<dbReference type="GO" id="GO:0007052">
    <property type="term" value="P:mitotic spindle organization"/>
    <property type="evidence" value="ECO:0007669"/>
    <property type="project" value="TreeGrafter"/>
</dbReference>
<protein>
    <submittedName>
        <fullName evidence="15">Kinetochore protein Nuf2</fullName>
    </submittedName>
</protein>
<dbReference type="GO" id="GO:0045132">
    <property type="term" value="P:meiotic chromosome segregation"/>
    <property type="evidence" value="ECO:0007669"/>
    <property type="project" value="TreeGrafter"/>
</dbReference>
<evidence type="ECO:0000256" key="5">
    <source>
        <dbReference type="ARBA" id="ARBA00022618"/>
    </source>
</evidence>
<sequence length="462" mass="54888">MYTPSKSPKVKGPQYSFPILNAEEIVQCLKELQIPFSEEQLKKPTSEGIRATYEQILELLLGISRDELQQPVFQALDVLSYPELHEYSVGQLNFHRNLQKLLEACGYHEFSMKDYLKPEYARTKKILSAIINFAKFREERLVTFLELQGRSEEITTRKQQTEEELNELREKVKKLRCEDEEMAPYAQSLQEQAEELVGDIAQYNKSQASLQKQIKEMKAEVASRSDKISSTKFNILNEKQECNKLQEMVVPSPEKAKKEIEDMSEQLENDKQTTQSIERRTKDLKLRISGLEDCERELRQTFKLMQECEEQMNEWRILQDGLSEKRQRIVDYEEELKRLKSSESHYRRQLSNVEERISRLQMQAEEKKRYADESYDQVCQDRSEVNREREEVERRIDRTNVLIQTTKDKIQEMLNEHEREVDKVREKYRTLEASVVKYHRELFSVMQSLSSYQGKFEVSTNW</sequence>
<dbReference type="GO" id="GO:0051315">
    <property type="term" value="P:attachment of mitotic spindle microtubules to kinetochore"/>
    <property type="evidence" value="ECO:0007669"/>
    <property type="project" value="TreeGrafter"/>
</dbReference>
<evidence type="ECO:0000256" key="7">
    <source>
        <dbReference type="ARBA" id="ARBA00022838"/>
    </source>
</evidence>
<keyword evidence="10" id="KW-0131">Cell cycle</keyword>
<keyword evidence="4" id="KW-0158">Chromosome</keyword>
<dbReference type="GO" id="GO:0005634">
    <property type="term" value="C:nucleus"/>
    <property type="evidence" value="ECO:0007669"/>
    <property type="project" value="UniProtKB-SubCell"/>
</dbReference>
<evidence type="ECO:0000313" key="16">
    <source>
        <dbReference type="Proteomes" id="UP000030680"/>
    </source>
</evidence>
<keyword evidence="5" id="KW-0132">Cell division</keyword>
<dbReference type="InterPro" id="IPR041112">
    <property type="entry name" value="Nuf2_DHR10-like"/>
</dbReference>
<dbReference type="Gene3D" id="1.10.418.60">
    <property type="entry name" value="Ncd80 complex, Nuf2 subunit"/>
    <property type="match status" value="1"/>
</dbReference>
<accession>M2Y9U9</accession>
<evidence type="ECO:0000256" key="3">
    <source>
        <dbReference type="ARBA" id="ARBA00005498"/>
    </source>
</evidence>
<dbReference type="Pfam" id="PF03800">
    <property type="entry name" value="Nuf2"/>
    <property type="match status" value="1"/>
</dbReference>
<evidence type="ECO:0000256" key="8">
    <source>
        <dbReference type="ARBA" id="ARBA00023054"/>
    </source>
</evidence>
<dbReference type="STRING" id="130081.M2Y9U9"/>
<evidence type="ECO:0000256" key="11">
    <source>
        <dbReference type="ARBA" id="ARBA00023328"/>
    </source>
</evidence>
<dbReference type="GeneID" id="17091216"/>
<comment type="subcellular location">
    <subcellularLocation>
        <location evidence="2">Chromosome</location>
        <location evidence="2">Centromere</location>
        <location evidence="2">Kinetochore</location>
    </subcellularLocation>
    <subcellularLocation>
        <location evidence="1">Nucleus</location>
    </subcellularLocation>
</comment>
<keyword evidence="11" id="KW-0137">Centromere</keyword>
<reference evidence="16" key="1">
    <citation type="journal article" date="2013" name="Science">
        <title>Gene transfer from bacteria and archaea facilitated evolution of an extremophilic eukaryote.</title>
        <authorList>
            <person name="Schonknecht G."/>
            <person name="Chen W.H."/>
            <person name="Ternes C.M."/>
            <person name="Barbier G.G."/>
            <person name="Shrestha R.P."/>
            <person name="Stanke M."/>
            <person name="Brautigam A."/>
            <person name="Baker B.J."/>
            <person name="Banfield J.F."/>
            <person name="Garavito R.M."/>
            <person name="Carr K."/>
            <person name="Wilkerson C."/>
            <person name="Rensing S.A."/>
            <person name="Gagneul D."/>
            <person name="Dickenson N.E."/>
            <person name="Oesterhelt C."/>
            <person name="Lercher M.J."/>
            <person name="Weber A.P."/>
        </authorList>
    </citation>
    <scope>NUCLEOTIDE SEQUENCE [LARGE SCALE GENOMIC DNA]</scope>
    <source>
        <strain evidence="16">074W</strain>
    </source>
</reference>
<evidence type="ECO:0000259" key="13">
    <source>
        <dbReference type="Pfam" id="PF03800"/>
    </source>
</evidence>
<dbReference type="InterPro" id="IPR005549">
    <property type="entry name" value="Kinetochore_Nuf2_N"/>
</dbReference>
<evidence type="ECO:0000259" key="14">
    <source>
        <dbReference type="Pfam" id="PF18595"/>
    </source>
</evidence>
<dbReference type="PANTHER" id="PTHR21650:SF2">
    <property type="entry name" value="KINETOCHORE PROTEIN NUF2"/>
    <property type="match status" value="1"/>
</dbReference>
<evidence type="ECO:0000256" key="1">
    <source>
        <dbReference type="ARBA" id="ARBA00004123"/>
    </source>
</evidence>
<feature type="domain" description="Kinetochore protein Nuf2 N-terminal" evidence="13">
    <location>
        <begin position="14"/>
        <end position="151"/>
    </location>
</feature>
<feature type="coiled-coil region" evidence="12">
    <location>
        <begin position="151"/>
        <end position="220"/>
    </location>
</feature>
<dbReference type="OMA" id="TKIIEWD"/>
<proteinExistence type="inferred from homology"/>
<evidence type="ECO:0000313" key="15">
    <source>
        <dbReference type="EMBL" id="EME32654.1"/>
    </source>
</evidence>
<dbReference type="GO" id="GO:0051383">
    <property type="term" value="P:kinetochore organization"/>
    <property type="evidence" value="ECO:0007669"/>
    <property type="project" value="TreeGrafter"/>
</dbReference>
<feature type="domain" description="Nuf2 DHR10-like" evidence="14">
    <location>
        <begin position="264"/>
        <end position="378"/>
    </location>
</feature>
<keyword evidence="9" id="KW-0539">Nucleus</keyword>
<dbReference type="eggNOG" id="KOG4438">
    <property type="taxonomic scope" value="Eukaryota"/>
</dbReference>
<dbReference type="PANTHER" id="PTHR21650">
    <property type="entry name" value="MEMBRALIN/KINETOCHORE PROTEIN NUF2"/>
    <property type="match status" value="1"/>
</dbReference>
<keyword evidence="6" id="KW-0498">Mitosis</keyword>
<evidence type="ECO:0000256" key="4">
    <source>
        <dbReference type="ARBA" id="ARBA00022454"/>
    </source>
</evidence>
<dbReference type="Gramene" id="EME32654">
    <property type="protein sequence ID" value="EME32654"/>
    <property type="gene ID" value="Gasu_00260"/>
</dbReference>
<evidence type="ECO:0000256" key="12">
    <source>
        <dbReference type="SAM" id="Coils"/>
    </source>
</evidence>
<organism evidence="15 16">
    <name type="scientific">Galdieria sulphuraria</name>
    <name type="common">Red alga</name>
    <dbReference type="NCBI Taxonomy" id="130081"/>
    <lineage>
        <taxon>Eukaryota</taxon>
        <taxon>Rhodophyta</taxon>
        <taxon>Bangiophyceae</taxon>
        <taxon>Galdieriales</taxon>
        <taxon>Galdieriaceae</taxon>
        <taxon>Galdieria</taxon>
    </lineage>
</organism>
<dbReference type="GO" id="GO:0051301">
    <property type="term" value="P:cell division"/>
    <property type="evidence" value="ECO:0007669"/>
    <property type="project" value="UniProtKB-KW"/>
</dbReference>
<gene>
    <name evidence="15" type="ORF">Gasu_00260</name>
</gene>
<dbReference type="AlphaFoldDB" id="M2Y9U9"/>
<evidence type="ECO:0000256" key="9">
    <source>
        <dbReference type="ARBA" id="ARBA00023242"/>
    </source>
</evidence>
<dbReference type="Proteomes" id="UP000030680">
    <property type="component" value="Unassembled WGS sequence"/>
</dbReference>
<feature type="coiled-coil region" evidence="12">
    <location>
        <begin position="257"/>
        <end position="441"/>
    </location>
</feature>
<dbReference type="OrthoDB" id="8194677at2759"/>
<comment type="similarity">
    <text evidence="3">Belongs to the NUF2 family.</text>
</comment>
<evidence type="ECO:0000256" key="10">
    <source>
        <dbReference type="ARBA" id="ARBA00023306"/>
    </source>
</evidence>
<keyword evidence="16" id="KW-1185">Reference proteome</keyword>
<evidence type="ECO:0000256" key="6">
    <source>
        <dbReference type="ARBA" id="ARBA00022776"/>
    </source>
</evidence>
<dbReference type="KEGG" id="gsl:Gasu_00260"/>
<dbReference type="InterPro" id="IPR038275">
    <property type="entry name" value="Nuf2_N_sf"/>
</dbReference>